<name>A0A329U079_9FIRM</name>
<evidence type="ECO:0000313" key="2">
    <source>
        <dbReference type="Proteomes" id="UP000251281"/>
    </source>
</evidence>
<organism evidence="1 2">
    <name type="scientific">Faecalibacterium prausnitzii</name>
    <dbReference type="NCBI Taxonomy" id="853"/>
    <lineage>
        <taxon>Bacteria</taxon>
        <taxon>Bacillati</taxon>
        <taxon>Bacillota</taxon>
        <taxon>Clostridia</taxon>
        <taxon>Eubacteriales</taxon>
        <taxon>Oscillospiraceae</taxon>
        <taxon>Faecalibacterium</taxon>
    </lineage>
</organism>
<reference evidence="1 2" key="1">
    <citation type="submission" date="2018-02" db="EMBL/GenBank/DDBJ databases">
        <title>Complete genome sequencing of Faecalibacterium prausnitzii strains isolated from the human gut.</title>
        <authorList>
            <person name="Fitzgerald B.C."/>
            <person name="Shkoporov A.N."/>
            <person name="Ross P.R."/>
            <person name="Hill C."/>
        </authorList>
    </citation>
    <scope>NUCLEOTIDE SEQUENCE [LARGE SCALE GENOMIC DNA]</scope>
    <source>
        <strain evidence="1 2">APC923/51-1</strain>
    </source>
</reference>
<evidence type="ECO:0000313" key="1">
    <source>
        <dbReference type="EMBL" id="RAW54650.1"/>
    </source>
</evidence>
<sequence length="78" mass="9189">MRFAHEHSEKELLNVDTIYLLPGEERCVDFRDANGVPKVHYTYCSIRGKLFNCTCCTKAEAQRLCEDWLVKQDRCYIN</sequence>
<dbReference type="AlphaFoldDB" id="A0A329U079"/>
<accession>A0A329U079</accession>
<dbReference type="RefSeq" id="WP_005938809.1">
    <property type="nucleotide sequence ID" value="NZ_BNEV01000063.1"/>
</dbReference>
<proteinExistence type="predicted"/>
<dbReference type="Proteomes" id="UP000251281">
    <property type="component" value="Unassembled WGS sequence"/>
</dbReference>
<protein>
    <submittedName>
        <fullName evidence="1">DUF3873 domain-containing protein</fullName>
    </submittedName>
</protein>
<comment type="caution">
    <text evidence="1">The sequence shown here is derived from an EMBL/GenBank/DDBJ whole genome shotgun (WGS) entry which is preliminary data.</text>
</comment>
<dbReference type="EMBL" id="PRLD01000022">
    <property type="protein sequence ID" value="RAW54650.1"/>
    <property type="molecule type" value="Genomic_DNA"/>
</dbReference>
<gene>
    <name evidence="1" type="ORF">C4N24_13915</name>
</gene>